<evidence type="ECO:0000256" key="8">
    <source>
        <dbReference type="ARBA" id="ARBA00022801"/>
    </source>
</evidence>
<dbReference type="GO" id="GO:0051539">
    <property type="term" value="F:4 iron, 4 sulfur cluster binding"/>
    <property type="evidence" value="ECO:0007669"/>
    <property type="project" value="UniProtKB-KW"/>
</dbReference>
<reference evidence="13" key="1">
    <citation type="submission" date="2022-10" db="EMBL/GenBank/DDBJ databases">
        <title>The WGS of Solirubrobacter ginsenosidimutans DSM 21036.</title>
        <authorList>
            <person name="Jiang Z."/>
        </authorList>
    </citation>
    <scope>NUCLEOTIDE SEQUENCE</scope>
    <source>
        <strain evidence="13">DSM 21036</strain>
    </source>
</reference>
<evidence type="ECO:0000256" key="6">
    <source>
        <dbReference type="ARBA" id="ARBA00022723"/>
    </source>
</evidence>
<keyword evidence="10" id="KW-0411">Iron-sulfur</keyword>
<keyword evidence="11" id="KW-0234">DNA repair</keyword>
<comment type="catalytic activity">
    <reaction evidence="1">
        <text>Hydrolyzes single-stranded DNA or mismatched double-stranded DNA and polynucleotides, releasing free uracil.</text>
        <dbReference type="EC" id="3.2.2.27"/>
    </reaction>
</comment>
<dbReference type="SUPFAM" id="SSF52141">
    <property type="entry name" value="Uracil-DNA glycosylase-like"/>
    <property type="match status" value="1"/>
</dbReference>
<evidence type="ECO:0000259" key="12">
    <source>
        <dbReference type="SMART" id="SM00986"/>
    </source>
</evidence>
<evidence type="ECO:0000256" key="2">
    <source>
        <dbReference type="ARBA" id="ARBA00006521"/>
    </source>
</evidence>
<evidence type="ECO:0000256" key="3">
    <source>
        <dbReference type="ARBA" id="ARBA00012030"/>
    </source>
</evidence>
<dbReference type="GO" id="GO:0004844">
    <property type="term" value="F:uracil DNA N-glycosylase activity"/>
    <property type="evidence" value="ECO:0007669"/>
    <property type="project" value="UniProtKB-EC"/>
</dbReference>
<feature type="domain" description="Uracil-DNA glycosylase-like" evidence="12">
    <location>
        <begin position="31"/>
        <end position="176"/>
    </location>
</feature>
<keyword evidence="8" id="KW-0378">Hydrolase</keyword>
<sequence length="189" mass="20748">MEADLLILRDEILAHRGCGFEPCETAARMVPGEGNPAAPLMFVGEAPGATEDSLGRPFVGRAGRLLDELIGEAGLVREDVWITNVVKARPPKNRDPKAPEVAHCMPWLERELAIIRPRLVVPLGRHALKHFAPEAKIGEVHGRVLEAGGRRLFPLYHPAAAMYNQTLKATLFEDARALGARLLDPEFVE</sequence>
<dbReference type="GO" id="GO:0006281">
    <property type="term" value="P:DNA repair"/>
    <property type="evidence" value="ECO:0007669"/>
    <property type="project" value="UniProtKB-KW"/>
</dbReference>
<evidence type="ECO:0000256" key="5">
    <source>
        <dbReference type="ARBA" id="ARBA00022485"/>
    </source>
</evidence>
<gene>
    <name evidence="13" type="ORF">OM076_19240</name>
</gene>
<evidence type="ECO:0000256" key="1">
    <source>
        <dbReference type="ARBA" id="ARBA00001400"/>
    </source>
</evidence>
<evidence type="ECO:0000313" key="13">
    <source>
        <dbReference type="EMBL" id="MDA0162416.1"/>
    </source>
</evidence>
<protein>
    <recommendedName>
        <fullName evidence="4">Type-4 uracil-DNA glycosylase</fullName>
        <ecNumber evidence="3">3.2.2.27</ecNumber>
    </recommendedName>
</protein>
<dbReference type="Gene3D" id="3.40.470.10">
    <property type="entry name" value="Uracil-DNA glycosylase-like domain"/>
    <property type="match status" value="1"/>
</dbReference>
<keyword evidence="5" id="KW-0004">4Fe-4S</keyword>
<evidence type="ECO:0000256" key="11">
    <source>
        <dbReference type="ARBA" id="ARBA00023204"/>
    </source>
</evidence>
<dbReference type="AlphaFoldDB" id="A0A9X3MUZ2"/>
<keyword evidence="7" id="KW-0227">DNA damage</keyword>
<dbReference type="SMART" id="SM00987">
    <property type="entry name" value="UreE_C"/>
    <property type="match status" value="1"/>
</dbReference>
<dbReference type="GO" id="GO:0046872">
    <property type="term" value="F:metal ion binding"/>
    <property type="evidence" value="ECO:0007669"/>
    <property type="project" value="UniProtKB-KW"/>
</dbReference>
<evidence type="ECO:0000256" key="9">
    <source>
        <dbReference type="ARBA" id="ARBA00023004"/>
    </source>
</evidence>
<keyword evidence="6" id="KW-0479">Metal-binding</keyword>
<evidence type="ECO:0000256" key="10">
    <source>
        <dbReference type="ARBA" id="ARBA00023014"/>
    </source>
</evidence>
<evidence type="ECO:0000313" key="14">
    <source>
        <dbReference type="Proteomes" id="UP001149140"/>
    </source>
</evidence>
<dbReference type="EMBL" id="JAPDOD010000018">
    <property type="protein sequence ID" value="MDA0162416.1"/>
    <property type="molecule type" value="Genomic_DNA"/>
</dbReference>
<organism evidence="13 14">
    <name type="scientific">Solirubrobacter ginsenosidimutans</name>
    <dbReference type="NCBI Taxonomy" id="490573"/>
    <lineage>
        <taxon>Bacteria</taxon>
        <taxon>Bacillati</taxon>
        <taxon>Actinomycetota</taxon>
        <taxon>Thermoleophilia</taxon>
        <taxon>Solirubrobacterales</taxon>
        <taxon>Solirubrobacteraceae</taxon>
        <taxon>Solirubrobacter</taxon>
    </lineage>
</organism>
<comment type="similarity">
    <text evidence="2">Belongs to the uracil-DNA glycosylase (UDG) superfamily. Type 4 (UDGa) family.</text>
</comment>
<dbReference type="Pfam" id="PF03167">
    <property type="entry name" value="UDG"/>
    <property type="match status" value="1"/>
</dbReference>
<dbReference type="SMART" id="SM00986">
    <property type="entry name" value="UDG"/>
    <property type="match status" value="1"/>
</dbReference>
<comment type="caution">
    <text evidence="13">The sequence shown here is derived from an EMBL/GenBank/DDBJ whole genome shotgun (WGS) entry which is preliminary data.</text>
</comment>
<keyword evidence="14" id="KW-1185">Reference proteome</keyword>
<dbReference type="InterPro" id="IPR036895">
    <property type="entry name" value="Uracil-DNA_glycosylase-like_sf"/>
</dbReference>
<dbReference type="Proteomes" id="UP001149140">
    <property type="component" value="Unassembled WGS sequence"/>
</dbReference>
<dbReference type="InterPro" id="IPR005273">
    <property type="entry name" value="Ura-DNA_glyco_family4"/>
</dbReference>
<evidence type="ECO:0000256" key="7">
    <source>
        <dbReference type="ARBA" id="ARBA00022763"/>
    </source>
</evidence>
<dbReference type="CDD" id="cd10030">
    <property type="entry name" value="UDG-F4_TTUDGA_SPO1dp_like"/>
    <property type="match status" value="1"/>
</dbReference>
<proteinExistence type="inferred from homology"/>
<dbReference type="InterPro" id="IPR005122">
    <property type="entry name" value="Uracil-DNA_glycosylase-like"/>
</dbReference>
<dbReference type="InterPro" id="IPR051536">
    <property type="entry name" value="UDG_Type-4/5"/>
</dbReference>
<dbReference type="EC" id="3.2.2.27" evidence="3"/>
<accession>A0A9X3MUZ2</accession>
<dbReference type="PANTHER" id="PTHR33693:SF1">
    <property type="entry name" value="TYPE-4 URACIL-DNA GLYCOSYLASE"/>
    <property type="match status" value="1"/>
</dbReference>
<dbReference type="PANTHER" id="PTHR33693">
    <property type="entry name" value="TYPE-5 URACIL-DNA GLYCOSYLASE"/>
    <property type="match status" value="1"/>
</dbReference>
<dbReference type="RefSeq" id="WP_270041656.1">
    <property type="nucleotide sequence ID" value="NZ_JAPDOD010000018.1"/>
</dbReference>
<name>A0A9X3MUZ2_9ACTN</name>
<dbReference type="NCBIfam" id="TIGR00758">
    <property type="entry name" value="UDG_fam4"/>
    <property type="match status" value="1"/>
</dbReference>
<keyword evidence="9" id="KW-0408">Iron</keyword>
<evidence type="ECO:0000256" key="4">
    <source>
        <dbReference type="ARBA" id="ARBA00019403"/>
    </source>
</evidence>